<proteinExistence type="predicted"/>
<reference evidence="3 4" key="1">
    <citation type="submission" date="2020-04" db="EMBL/GenBank/DDBJ databases">
        <title>Perkinsus olseni comparative genomics.</title>
        <authorList>
            <person name="Bogema D.R."/>
        </authorList>
    </citation>
    <scope>NUCLEOTIDE SEQUENCE [LARGE SCALE GENOMIC DNA]</scope>
    <source>
        <strain evidence="2">ATCC PRA-205</strain>
        <strain evidence="1 3">ATCC PRA-207</strain>
    </source>
</reference>
<evidence type="ECO:0000313" key="3">
    <source>
        <dbReference type="Proteomes" id="UP000553632"/>
    </source>
</evidence>
<name>A0A7J6SU23_PEROL</name>
<accession>A0A7J6SU23</accession>
<sequence>IRDREAEGVGEDDPELQALLEEEEAREEQYAYAKVTLAELPYDVALKSPNAIAAKVFLPKLKDRFWSRQHNEMVSIVFYEAGLGTADSPGNFAATVPQTMLVTKYLQSLESVSEVFERAMDVAV</sequence>
<keyword evidence="3" id="KW-1185">Reference proteome</keyword>
<protein>
    <submittedName>
        <fullName evidence="2">Uncharacterized protein</fullName>
    </submittedName>
</protein>
<evidence type="ECO:0000313" key="4">
    <source>
        <dbReference type="Proteomes" id="UP000574390"/>
    </source>
</evidence>
<evidence type="ECO:0000313" key="2">
    <source>
        <dbReference type="EMBL" id="KAF4735660.1"/>
    </source>
</evidence>
<evidence type="ECO:0000313" key="1">
    <source>
        <dbReference type="EMBL" id="KAF4705137.1"/>
    </source>
</evidence>
<comment type="caution">
    <text evidence="2">The sequence shown here is derived from an EMBL/GenBank/DDBJ whole genome shotgun (WGS) entry which is preliminary data.</text>
</comment>
<organism evidence="2 4">
    <name type="scientific">Perkinsus olseni</name>
    <name type="common">Perkinsus atlanticus</name>
    <dbReference type="NCBI Taxonomy" id="32597"/>
    <lineage>
        <taxon>Eukaryota</taxon>
        <taxon>Sar</taxon>
        <taxon>Alveolata</taxon>
        <taxon>Perkinsozoa</taxon>
        <taxon>Perkinsea</taxon>
        <taxon>Perkinsida</taxon>
        <taxon>Perkinsidae</taxon>
        <taxon>Perkinsus</taxon>
    </lineage>
</organism>
<gene>
    <name evidence="2" type="ORF">FOZ62_014118</name>
    <name evidence="1" type="ORF">FOZ63_013911</name>
</gene>
<dbReference type="Proteomes" id="UP000553632">
    <property type="component" value="Unassembled WGS sequence"/>
</dbReference>
<dbReference type="EMBL" id="JABANO010034449">
    <property type="protein sequence ID" value="KAF4705137.1"/>
    <property type="molecule type" value="Genomic_DNA"/>
</dbReference>
<dbReference type="EMBL" id="JABANM010012633">
    <property type="protein sequence ID" value="KAF4735660.1"/>
    <property type="molecule type" value="Genomic_DNA"/>
</dbReference>
<dbReference type="AlphaFoldDB" id="A0A7J6SU23"/>
<feature type="non-terminal residue" evidence="2">
    <location>
        <position position="1"/>
    </location>
</feature>
<dbReference type="Proteomes" id="UP000574390">
    <property type="component" value="Unassembled WGS sequence"/>
</dbReference>